<accession>A0A2S4MJN9</accession>
<evidence type="ECO:0000259" key="5">
    <source>
        <dbReference type="PROSITE" id="PS50931"/>
    </source>
</evidence>
<organism evidence="6 7">
    <name type="scientific">Paraburkholderia eburnea</name>
    <dbReference type="NCBI Taxonomy" id="1189126"/>
    <lineage>
        <taxon>Bacteria</taxon>
        <taxon>Pseudomonadati</taxon>
        <taxon>Pseudomonadota</taxon>
        <taxon>Betaproteobacteria</taxon>
        <taxon>Burkholderiales</taxon>
        <taxon>Burkholderiaceae</taxon>
        <taxon>Paraburkholderia</taxon>
    </lineage>
</organism>
<keyword evidence="3 6" id="KW-0238">DNA-binding</keyword>
<dbReference type="FunFam" id="1.10.10.10:FF:000001">
    <property type="entry name" value="LysR family transcriptional regulator"/>
    <property type="match status" value="1"/>
</dbReference>
<comment type="caution">
    <text evidence="6">The sequence shown here is derived from an EMBL/GenBank/DDBJ whole genome shotgun (WGS) entry which is preliminary data.</text>
</comment>
<dbReference type="RefSeq" id="WP_103703473.1">
    <property type="nucleotide sequence ID" value="NZ_PQGA01000002.1"/>
</dbReference>
<dbReference type="Gene3D" id="3.40.190.290">
    <property type="match status" value="1"/>
</dbReference>
<name>A0A2S4MJN9_9BURK</name>
<feature type="domain" description="HTH lysR-type" evidence="5">
    <location>
        <begin position="1"/>
        <end position="59"/>
    </location>
</feature>
<dbReference type="InterPro" id="IPR000847">
    <property type="entry name" value="LysR_HTH_N"/>
</dbReference>
<dbReference type="PANTHER" id="PTHR30537">
    <property type="entry name" value="HTH-TYPE TRANSCRIPTIONAL REGULATOR"/>
    <property type="match status" value="1"/>
</dbReference>
<proteinExistence type="inferred from homology"/>
<dbReference type="SUPFAM" id="SSF46785">
    <property type="entry name" value="Winged helix' DNA-binding domain"/>
    <property type="match status" value="1"/>
</dbReference>
<sequence length="311" mass="34466">MKDLNDLYFFAQVVGHAGFAPAGRALGIPKSKLSRRVQLLEERLGVRLLNRSSRRFSVTEVGAEYYDRCVAMLVEADAADQLIAELRAEPRGTIRVSCPVALLNFQFGALFSRFMTENPAVEIHLEGSNRRVDVIAEGVDVAIRVRFPPLDSTDLVMRKLDISTQCLVGAPGLLTQTLRSPADLVGLPSVDLDPARRLHQWHLEGPDGQTSTLPHHPRLVTDDLATLREAALAGVGIAKLPTMMIWRDVEEGRLVQVLPEWQPAAGIVHAVFPSRRGLLPSVRALLDFLANQCERQRRDTMSVLSHSRPRP</sequence>
<keyword evidence="7" id="KW-1185">Reference proteome</keyword>
<dbReference type="GO" id="GO:0006351">
    <property type="term" value="P:DNA-templated transcription"/>
    <property type="evidence" value="ECO:0007669"/>
    <property type="project" value="TreeGrafter"/>
</dbReference>
<dbReference type="InterPro" id="IPR005119">
    <property type="entry name" value="LysR_subst-bd"/>
</dbReference>
<keyword evidence="2" id="KW-0805">Transcription regulation</keyword>
<dbReference type="InterPro" id="IPR036390">
    <property type="entry name" value="WH_DNA-bd_sf"/>
</dbReference>
<dbReference type="InterPro" id="IPR036388">
    <property type="entry name" value="WH-like_DNA-bd_sf"/>
</dbReference>
<gene>
    <name evidence="6" type="ORF">B0G62_102570</name>
</gene>
<comment type="similarity">
    <text evidence="1">Belongs to the LysR transcriptional regulatory family.</text>
</comment>
<dbReference type="SUPFAM" id="SSF53850">
    <property type="entry name" value="Periplasmic binding protein-like II"/>
    <property type="match status" value="1"/>
</dbReference>
<dbReference type="PROSITE" id="PS50931">
    <property type="entry name" value="HTH_LYSR"/>
    <property type="match status" value="1"/>
</dbReference>
<dbReference type="OrthoDB" id="5671700at2"/>
<keyword evidence="4" id="KW-0804">Transcription</keyword>
<dbReference type="GO" id="GO:0003700">
    <property type="term" value="F:DNA-binding transcription factor activity"/>
    <property type="evidence" value="ECO:0007669"/>
    <property type="project" value="InterPro"/>
</dbReference>
<evidence type="ECO:0000313" key="6">
    <source>
        <dbReference type="EMBL" id="POR54960.1"/>
    </source>
</evidence>
<dbReference type="InterPro" id="IPR058163">
    <property type="entry name" value="LysR-type_TF_proteobact-type"/>
</dbReference>
<dbReference type="Gene3D" id="1.10.10.10">
    <property type="entry name" value="Winged helix-like DNA-binding domain superfamily/Winged helix DNA-binding domain"/>
    <property type="match status" value="1"/>
</dbReference>
<reference evidence="6 7" key="1">
    <citation type="submission" date="2018-01" db="EMBL/GenBank/DDBJ databases">
        <title>Genomic Encyclopedia of Type Strains, Phase III (KMG-III): the genomes of soil and plant-associated and newly described type strains.</title>
        <authorList>
            <person name="Whitman W."/>
        </authorList>
    </citation>
    <scope>NUCLEOTIDE SEQUENCE [LARGE SCALE GENOMIC DNA]</scope>
    <source>
        <strain evidence="6 7">JCM 18070</strain>
    </source>
</reference>
<evidence type="ECO:0000256" key="4">
    <source>
        <dbReference type="ARBA" id="ARBA00023163"/>
    </source>
</evidence>
<evidence type="ECO:0000256" key="1">
    <source>
        <dbReference type="ARBA" id="ARBA00009437"/>
    </source>
</evidence>
<dbReference type="PANTHER" id="PTHR30537:SF31">
    <property type="entry name" value="TRANSCRIPTIONAL REGULATOR, LYSR FAMILY"/>
    <property type="match status" value="1"/>
</dbReference>
<evidence type="ECO:0000256" key="3">
    <source>
        <dbReference type="ARBA" id="ARBA00023125"/>
    </source>
</evidence>
<evidence type="ECO:0000256" key="2">
    <source>
        <dbReference type="ARBA" id="ARBA00023015"/>
    </source>
</evidence>
<dbReference type="AlphaFoldDB" id="A0A2S4MJN9"/>
<dbReference type="EMBL" id="PQGA01000002">
    <property type="protein sequence ID" value="POR54960.1"/>
    <property type="molecule type" value="Genomic_DNA"/>
</dbReference>
<dbReference type="Pfam" id="PF00126">
    <property type="entry name" value="HTH_1"/>
    <property type="match status" value="1"/>
</dbReference>
<dbReference type="Proteomes" id="UP000237381">
    <property type="component" value="Unassembled WGS sequence"/>
</dbReference>
<protein>
    <submittedName>
        <fullName evidence="6">DNA-binding transcriptional LysR family regulator</fullName>
    </submittedName>
</protein>
<evidence type="ECO:0000313" key="7">
    <source>
        <dbReference type="Proteomes" id="UP000237381"/>
    </source>
</evidence>
<dbReference type="Pfam" id="PF03466">
    <property type="entry name" value="LysR_substrate"/>
    <property type="match status" value="1"/>
</dbReference>
<dbReference type="CDD" id="cd08473">
    <property type="entry name" value="PBP2_CrgA_like_4"/>
    <property type="match status" value="1"/>
</dbReference>
<dbReference type="GO" id="GO:0043565">
    <property type="term" value="F:sequence-specific DNA binding"/>
    <property type="evidence" value="ECO:0007669"/>
    <property type="project" value="TreeGrafter"/>
</dbReference>